<dbReference type="Proteomes" id="UP000011529">
    <property type="component" value="Unassembled WGS sequence"/>
</dbReference>
<protein>
    <submittedName>
        <fullName evidence="1">Uncharacterized protein</fullName>
    </submittedName>
</protein>
<proteinExistence type="predicted"/>
<reference evidence="1" key="1">
    <citation type="submission" date="2012-11" db="EMBL/GenBank/DDBJ databases">
        <title>Permanent draft genomes of Rhodopirellula europaea strain SH398 and 6C.</title>
        <authorList>
            <person name="Richter M."/>
            <person name="Richter-Heitmann T."/>
            <person name="Frank C."/>
            <person name="Harder J."/>
            <person name="Glockner F.O."/>
        </authorList>
    </citation>
    <scope>NUCLEOTIDE SEQUENCE</scope>
    <source>
        <strain evidence="1">6C</strain>
    </source>
</reference>
<name>M2A4G3_9BACT</name>
<keyword evidence="2" id="KW-1185">Reference proteome</keyword>
<reference evidence="1" key="2">
    <citation type="journal article" date="2013" name="Mar. Genomics">
        <title>Expression of sulfatases in Rhodopirellula baltica and the diversity of sulfatases in the genus Rhodopirellula.</title>
        <authorList>
            <person name="Wegner C.E."/>
            <person name="Richter-Heitmann T."/>
            <person name="Klindworth A."/>
            <person name="Klockow C."/>
            <person name="Richter M."/>
            <person name="Achstetter T."/>
            <person name="Glockner F.O."/>
            <person name="Harder J."/>
        </authorList>
    </citation>
    <scope>NUCLEOTIDE SEQUENCE [LARGE SCALE GENOMIC DNA]</scope>
    <source>
        <strain evidence="1">6C</strain>
    </source>
</reference>
<organism evidence="1 2">
    <name type="scientific">Rhodopirellula europaea 6C</name>
    <dbReference type="NCBI Taxonomy" id="1263867"/>
    <lineage>
        <taxon>Bacteria</taxon>
        <taxon>Pseudomonadati</taxon>
        <taxon>Planctomycetota</taxon>
        <taxon>Planctomycetia</taxon>
        <taxon>Pirellulales</taxon>
        <taxon>Pirellulaceae</taxon>
        <taxon>Rhodopirellula</taxon>
    </lineage>
</organism>
<dbReference type="AlphaFoldDB" id="M2A4G3"/>
<dbReference type="PATRIC" id="fig|1263867.3.peg.5285"/>
<comment type="caution">
    <text evidence="1">The sequence shown here is derived from an EMBL/GenBank/DDBJ whole genome shotgun (WGS) entry which is preliminary data.</text>
</comment>
<accession>M2A4G3</accession>
<sequence>MNWAVFRSDSDRASKKVLTKQDLLLIWWSQIWWPVSGNRDAGYQMGLNQAV</sequence>
<gene>
    <name evidence="1" type="ORF">RE6C_04928</name>
</gene>
<evidence type="ECO:0000313" key="2">
    <source>
        <dbReference type="Proteomes" id="UP000011529"/>
    </source>
</evidence>
<dbReference type="EMBL" id="ANMO01000216">
    <property type="protein sequence ID" value="EMB14506.1"/>
    <property type="molecule type" value="Genomic_DNA"/>
</dbReference>
<evidence type="ECO:0000313" key="1">
    <source>
        <dbReference type="EMBL" id="EMB14506.1"/>
    </source>
</evidence>